<reference evidence="2" key="1">
    <citation type="submission" date="2011-05" db="EMBL/GenBank/DDBJ databases">
        <authorList>
            <person name="Richards S.R."/>
            <person name="Qu J."/>
            <person name="Jiang H."/>
            <person name="Jhangiani S.N."/>
            <person name="Agravi P."/>
            <person name="Goodspeed R."/>
            <person name="Gross S."/>
            <person name="Mandapat C."/>
            <person name="Jackson L."/>
            <person name="Mathew T."/>
            <person name="Pu L."/>
            <person name="Thornton R."/>
            <person name="Saada N."/>
            <person name="Wilczek-Boney K.B."/>
            <person name="Lee S."/>
            <person name="Kovar C."/>
            <person name="Wu Y."/>
            <person name="Scherer S.E."/>
            <person name="Worley K.C."/>
            <person name="Muzny D.M."/>
            <person name="Gibbs R."/>
        </authorList>
    </citation>
    <scope>NUCLEOTIDE SEQUENCE</scope>
    <source>
        <strain evidence="2">Brora</strain>
    </source>
</reference>
<protein>
    <submittedName>
        <fullName evidence="1">Uncharacterized protein</fullName>
    </submittedName>
</protein>
<accession>T1JHQ1</accession>
<dbReference type="HOGENOM" id="CLU_2645191_0_0_1"/>
<name>T1JHQ1_STRMM</name>
<evidence type="ECO:0000313" key="1">
    <source>
        <dbReference type="EnsemblMetazoa" id="SMAR013382-PA"/>
    </source>
</evidence>
<sequence>MPSVSHLHVSCSNRAMRGSTASRGLPSNSPQCLWKVRSSACRKLQNFSSKHCHLLNPNLKTAKRKSVKSWSKVGKGI</sequence>
<keyword evidence="2" id="KW-1185">Reference proteome</keyword>
<dbReference type="EnsemblMetazoa" id="SMAR013382-RA">
    <property type="protein sequence ID" value="SMAR013382-PA"/>
    <property type="gene ID" value="SMAR013382"/>
</dbReference>
<dbReference type="EMBL" id="JH431593">
    <property type="status" value="NOT_ANNOTATED_CDS"/>
    <property type="molecule type" value="Genomic_DNA"/>
</dbReference>
<organism evidence="1 2">
    <name type="scientific">Strigamia maritima</name>
    <name type="common">European centipede</name>
    <name type="synonym">Geophilus maritimus</name>
    <dbReference type="NCBI Taxonomy" id="126957"/>
    <lineage>
        <taxon>Eukaryota</taxon>
        <taxon>Metazoa</taxon>
        <taxon>Ecdysozoa</taxon>
        <taxon>Arthropoda</taxon>
        <taxon>Myriapoda</taxon>
        <taxon>Chilopoda</taxon>
        <taxon>Pleurostigmophora</taxon>
        <taxon>Geophilomorpha</taxon>
        <taxon>Linotaeniidae</taxon>
        <taxon>Strigamia</taxon>
    </lineage>
</organism>
<reference evidence="1" key="2">
    <citation type="submission" date="2015-02" db="UniProtKB">
        <authorList>
            <consortium name="EnsemblMetazoa"/>
        </authorList>
    </citation>
    <scope>IDENTIFICATION</scope>
</reference>
<dbReference type="AlphaFoldDB" id="T1JHQ1"/>
<dbReference type="Proteomes" id="UP000014500">
    <property type="component" value="Unassembled WGS sequence"/>
</dbReference>
<evidence type="ECO:0000313" key="2">
    <source>
        <dbReference type="Proteomes" id="UP000014500"/>
    </source>
</evidence>
<proteinExistence type="predicted"/>